<dbReference type="SUPFAM" id="SSF46689">
    <property type="entry name" value="Homeodomain-like"/>
    <property type="match status" value="1"/>
</dbReference>
<dbReference type="EMBL" id="JACHIL010000003">
    <property type="protein sequence ID" value="MBB5091353.1"/>
    <property type="molecule type" value="Genomic_DNA"/>
</dbReference>
<evidence type="ECO:0000259" key="3">
    <source>
        <dbReference type="PROSITE" id="PS50977"/>
    </source>
</evidence>
<keyword evidence="1 2" id="KW-0238">DNA-binding</keyword>
<dbReference type="Gene3D" id="1.10.357.10">
    <property type="entry name" value="Tetracycline Repressor, domain 2"/>
    <property type="match status" value="1"/>
</dbReference>
<dbReference type="InterPro" id="IPR001647">
    <property type="entry name" value="HTH_TetR"/>
</dbReference>
<evidence type="ECO:0000313" key="4">
    <source>
        <dbReference type="EMBL" id="MBB5091353.1"/>
    </source>
</evidence>
<evidence type="ECO:0000313" key="5">
    <source>
        <dbReference type="Proteomes" id="UP000531231"/>
    </source>
</evidence>
<evidence type="ECO:0000256" key="2">
    <source>
        <dbReference type="PROSITE-ProRule" id="PRU00335"/>
    </source>
</evidence>
<dbReference type="RefSeq" id="WP_075656872.1">
    <property type="nucleotide sequence ID" value="NZ_JACHIL010000003.1"/>
</dbReference>
<reference evidence="4 5" key="1">
    <citation type="submission" date="2020-08" db="EMBL/GenBank/DDBJ databases">
        <title>Genomic Encyclopedia of Type Strains, Phase IV (KMG-IV): sequencing the most valuable type-strain genomes for metagenomic binning, comparative biology and taxonomic classification.</title>
        <authorList>
            <person name="Goeker M."/>
        </authorList>
    </citation>
    <scope>NUCLEOTIDE SEQUENCE [LARGE SCALE GENOMIC DNA]</scope>
    <source>
        <strain evidence="4 5">DSM 25620</strain>
    </source>
</reference>
<accession>A0A7W8AJ72</accession>
<name>A0A7W8AJ72_9HYPH</name>
<sequence length="212" mass="24173">MSAIDNDGESGWRGSKELWLDAAYQVLLESGIDNVRILTLAKMLKLSRTSFYWFFKDRDALLDALLQLWQEKNTTALLRQAGTDAQSLSEATLNLFDCWLDRTVFDSSFEHAVRSWGVQSPAVAQALNEADATRLEAIRSMFIRHGCEPLLADVRSRALYLTQIGYISLNTNEDVTTRMQRVPSYVAIFSGTLPSARELEQFHQRHSYRHHS</sequence>
<protein>
    <submittedName>
        <fullName evidence="4">AcrR family transcriptional regulator</fullName>
    </submittedName>
</protein>
<dbReference type="Proteomes" id="UP000531231">
    <property type="component" value="Unassembled WGS sequence"/>
</dbReference>
<keyword evidence="5" id="KW-1185">Reference proteome</keyword>
<evidence type="ECO:0000256" key="1">
    <source>
        <dbReference type="ARBA" id="ARBA00023125"/>
    </source>
</evidence>
<dbReference type="AlphaFoldDB" id="A0A7W8AJ72"/>
<organism evidence="4 5">
    <name type="scientific">Pseudochrobactrum saccharolyticum</name>
    <dbReference type="NCBI Taxonomy" id="354352"/>
    <lineage>
        <taxon>Bacteria</taxon>
        <taxon>Pseudomonadati</taxon>
        <taxon>Pseudomonadota</taxon>
        <taxon>Alphaproteobacteria</taxon>
        <taxon>Hyphomicrobiales</taxon>
        <taxon>Brucellaceae</taxon>
        <taxon>Pseudochrobactrum</taxon>
    </lineage>
</organism>
<dbReference type="Pfam" id="PF00440">
    <property type="entry name" value="TetR_N"/>
    <property type="match status" value="1"/>
</dbReference>
<feature type="domain" description="HTH tetR-type" evidence="3">
    <location>
        <begin position="13"/>
        <end position="73"/>
    </location>
</feature>
<feature type="DNA-binding region" description="H-T-H motif" evidence="2">
    <location>
        <begin position="36"/>
        <end position="55"/>
    </location>
</feature>
<dbReference type="PROSITE" id="PS50977">
    <property type="entry name" value="HTH_TETR_2"/>
    <property type="match status" value="1"/>
</dbReference>
<comment type="caution">
    <text evidence="4">The sequence shown here is derived from an EMBL/GenBank/DDBJ whole genome shotgun (WGS) entry which is preliminary data.</text>
</comment>
<dbReference type="GO" id="GO:0003677">
    <property type="term" value="F:DNA binding"/>
    <property type="evidence" value="ECO:0007669"/>
    <property type="project" value="UniProtKB-UniRule"/>
</dbReference>
<dbReference type="InterPro" id="IPR009057">
    <property type="entry name" value="Homeodomain-like_sf"/>
</dbReference>
<proteinExistence type="predicted"/>
<gene>
    <name evidence="4" type="ORF">HNQ68_001894</name>
</gene>